<evidence type="ECO:0000313" key="4">
    <source>
        <dbReference type="Proteomes" id="UP000704960"/>
    </source>
</evidence>
<dbReference type="Pfam" id="PF13411">
    <property type="entry name" value="MerR_1"/>
    <property type="match status" value="1"/>
</dbReference>
<comment type="caution">
    <text evidence="3">The sequence shown here is derived from an EMBL/GenBank/DDBJ whole genome shotgun (WGS) entry which is preliminary data.</text>
</comment>
<feature type="transmembrane region" description="Helical" evidence="1">
    <location>
        <begin position="93"/>
        <end position="110"/>
    </location>
</feature>
<protein>
    <submittedName>
        <fullName evidence="3">MerR family transcriptional regulator</fullName>
    </submittedName>
</protein>
<proteinExistence type="predicted"/>
<reference evidence="3" key="1">
    <citation type="submission" date="2020-07" db="EMBL/GenBank/DDBJ databases">
        <title>Huge and variable diversity of episymbiotic CPR bacteria and DPANN archaea in groundwater ecosystems.</title>
        <authorList>
            <person name="He C.Y."/>
            <person name="Keren R."/>
            <person name="Whittaker M."/>
            <person name="Farag I.F."/>
            <person name="Doudna J."/>
            <person name="Cate J.H.D."/>
            <person name="Banfield J.F."/>
        </authorList>
    </citation>
    <scope>NUCLEOTIDE SEQUENCE</scope>
    <source>
        <strain evidence="3">NC_groundwater_1226_Ag_S-0.1um_59_124</strain>
    </source>
</reference>
<feature type="domain" description="HTH merR-type" evidence="2">
    <location>
        <begin position="9"/>
        <end position="51"/>
    </location>
</feature>
<dbReference type="Proteomes" id="UP000704960">
    <property type="component" value="Unassembled WGS sequence"/>
</dbReference>
<dbReference type="Gene3D" id="1.10.1660.10">
    <property type="match status" value="1"/>
</dbReference>
<dbReference type="InterPro" id="IPR009061">
    <property type="entry name" value="DNA-bd_dom_put_sf"/>
</dbReference>
<name>A0A932YVU0_9BACT</name>
<evidence type="ECO:0000259" key="2">
    <source>
        <dbReference type="Pfam" id="PF13411"/>
    </source>
</evidence>
<dbReference type="EMBL" id="JACQMJ010000007">
    <property type="protein sequence ID" value="MBI4132273.1"/>
    <property type="molecule type" value="Genomic_DNA"/>
</dbReference>
<organism evidence="3 4">
    <name type="scientific">Candidatus Sungiibacteriota bacterium</name>
    <dbReference type="NCBI Taxonomy" id="2750080"/>
    <lineage>
        <taxon>Bacteria</taxon>
        <taxon>Candidatus Sungiibacteriota</taxon>
    </lineage>
</organism>
<keyword evidence="1" id="KW-1133">Transmembrane helix</keyword>
<keyword evidence="1" id="KW-0472">Membrane</keyword>
<dbReference type="AlphaFoldDB" id="A0A932YVU0"/>
<dbReference type="GO" id="GO:0006355">
    <property type="term" value="P:regulation of DNA-templated transcription"/>
    <property type="evidence" value="ECO:0007669"/>
    <property type="project" value="InterPro"/>
</dbReference>
<evidence type="ECO:0000313" key="3">
    <source>
        <dbReference type="EMBL" id="MBI4132273.1"/>
    </source>
</evidence>
<dbReference type="InterPro" id="IPR000551">
    <property type="entry name" value="MerR-type_HTH_dom"/>
</dbReference>
<gene>
    <name evidence="3" type="ORF">HY474_01440</name>
</gene>
<keyword evidence="1" id="KW-0812">Transmembrane</keyword>
<feature type="non-terminal residue" evidence="3">
    <location>
        <position position="942"/>
    </location>
</feature>
<sequence>MSDDQKKTYQLADLMKRLGRKKTTLIRWETEGKIPPARRDAYGWRYYTPEEFAYIVRLAEETLCVTERRARSHAKQLAVEQAPLRRPQRTWKISAVLAAAAALLSVPYFADALPALRDIRLPGIVLDGAFRQPFLAGPRHALTPLQPGRSALVGGNDGQTPKPSWGTQFWGQAAMGFTSIRDRILATAAASFRNQRRPLSLPPYAEQPPLFTPNPREAFAFLKDVLRERHIAALPRFPEISLRPPMALVSSIREAVPAGIFRDAIALPLHFTKPFPIRGRTHAAFDASAPQTPQIFITPEAVTFERLWRAVSPYLEANRQFAAVTITTNQPSRTFTPLRDVIRADVFAGVRKRMAAEFQLSAPPLPRGIPVYLHSDRKYEQILRGTAAKITQWLQPDDTLSLMIKNSFHHLDSAPPATRMDGINASPPSAITPRGRVAMLLENSRSLASGAAAVSRTAAFAFANPFDAVRLFIGNHIKKVTSPNPPILLPAINETAPKILAKTPPSAATPTGTAPSAPVVVREIIREVSAPLPSIFSPLTSLESRLSKATTDIANLWSALDSKASLRAFSHSQNITNITNVTLTGTNQLNLVDADIPDSITVTNYLSLAGGTLTGTTTFTGFTLTSGSAGIGTSSPAALLGVAGPILYGSAGATSTNIGSEDIKQHLRVGSLEILGACQGCPAGGGSSQWTTSGNDIYYTTGNVGIGTTTPAMLLAIHGNVYTAGSGFFGGTLTATSSALLATVGGSVGIGTTSPGSLLAINGGFLANATSTLLGGLNIGGSLSATGSLAFYTSGTVAPRMVLDAAGNLGVGTTAPSHLLTVRGPFLANGTSTIEGAGLITQSLFSTTSLNFYTASNASPRLTIDSSGNIGIATTGPAVTFSTVGSGYFTAGLGVGEATTSSGGLLVKGLGVFAQTLDIRGTGTSTYAGGITAAGLSLTNGL</sequence>
<accession>A0A932YVU0</accession>
<dbReference type="SUPFAM" id="SSF46955">
    <property type="entry name" value="Putative DNA-binding domain"/>
    <property type="match status" value="1"/>
</dbReference>
<dbReference type="GO" id="GO:0003677">
    <property type="term" value="F:DNA binding"/>
    <property type="evidence" value="ECO:0007669"/>
    <property type="project" value="InterPro"/>
</dbReference>
<evidence type="ECO:0000256" key="1">
    <source>
        <dbReference type="SAM" id="Phobius"/>
    </source>
</evidence>